<dbReference type="SUPFAM" id="SSF57716">
    <property type="entry name" value="Glucocorticoid receptor-like (DNA-binding domain)"/>
    <property type="match status" value="1"/>
</dbReference>
<dbReference type="GO" id="GO:0006355">
    <property type="term" value="P:regulation of DNA-templated transcription"/>
    <property type="evidence" value="ECO:0007669"/>
    <property type="project" value="InterPro"/>
</dbReference>
<dbReference type="Proteomes" id="UP000254571">
    <property type="component" value="Unassembled WGS sequence"/>
</dbReference>
<reference evidence="1 2" key="1">
    <citation type="submission" date="2018-06" db="EMBL/GenBank/DDBJ databases">
        <authorList>
            <consortium name="Pathogen Informatics"/>
            <person name="Doyle S."/>
        </authorList>
    </citation>
    <scope>NUCLEOTIDE SEQUENCE [LARGE SCALE GENOMIC DNA]</scope>
    <source>
        <strain evidence="1 2">NCTC9149</strain>
    </source>
</reference>
<accession>A0A7H4PA58</accession>
<sequence>MSEEITVNCPTCGKIVVWNEQSPHRPFLFQTLPAYRFR</sequence>
<dbReference type="InterPro" id="IPR005584">
    <property type="entry name" value="DNA_gyrase_inhibitor_YacG"/>
</dbReference>
<dbReference type="Gene3D" id="3.30.50.10">
    <property type="entry name" value="Erythroid Transcription Factor GATA-1, subunit A"/>
    <property type="match status" value="1"/>
</dbReference>
<name>A0A7H4PA58_9ENTR</name>
<dbReference type="EMBL" id="UGMX01000002">
    <property type="protein sequence ID" value="STW09323.1"/>
    <property type="molecule type" value="Genomic_DNA"/>
</dbReference>
<gene>
    <name evidence="1" type="primary">yacG</name>
    <name evidence="1" type="ORF">NCTC9149_05807</name>
</gene>
<proteinExistence type="predicted"/>
<evidence type="ECO:0000313" key="1">
    <source>
        <dbReference type="EMBL" id="STW09323.1"/>
    </source>
</evidence>
<dbReference type="GO" id="GO:0008270">
    <property type="term" value="F:zinc ion binding"/>
    <property type="evidence" value="ECO:0007669"/>
    <property type="project" value="InterPro"/>
</dbReference>
<comment type="caution">
    <text evidence="1">The sequence shown here is derived from an EMBL/GenBank/DDBJ whole genome shotgun (WGS) entry which is preliminary data.</text>
</comment>
<dbReference type="InterPro" id="IPR013088">
    <property type="entry name" value="Znf_NHR/GATA"/>
</dbReference>
<protein>
    <submittedName>
        <fullName evidence="1">Zinc-binding protein</fullName>
    </submittedName>
</protein>
<evidence type="ECO:0000313" key="2">
    <source>
        <dbReference type="Proteomes" id="UP000254571"/>
    </source>
</evidence>
<organism evidence="1 2">
    <name type="scientific">Klebsiella grimontii</name>
    <dbReference type="NCBI Taxonomy" id="2058152"/>
    <lineage>
        <taxon>Bacteria</taxon>
        <taxon>Pseudomonadati</taxon>
        <taxon>Pseudomonadota</taxon>
        <taxon>Gammaproteobacteria</taxon>
        <taxon>Enterobacterales</taxon>
        <taxon>Enterobacteriaceae</taxon>
        <taxon>Klebsiella/Raoultella group</taxon>
        <taxon>Klebsiella</taxon>
    </lineage>
</organism>
<dbReference type="AlphaFoldDB" id="A0A7H4PA58"/>
<dbReference type="Pfam" id="PF03884">
    <property type="entry name" value="YacG"/>
    <property type="match status" value="1"/>
</dbReference>